<name>A0A8J7K2V4_9CYAN</name>
<dbReference type="RefSeq" id="WP_193922720.1">
    <property type="nucleotide sequence ID" value="NZ_JADEWL010000071.1"/>
</dbReference>
<dbReference type="EMBL" id="JADEWL010000071">
    <property type="protein sequence ID" value="MBE9214762.1"/>
    <property type="molecule type" value="Genomic_DNA"/>
</dbReference>
<sequence length="186" mass="22176">MHCQVESLIEDSEFILLNNMVFNANQIKNNIVTDFKPRENDLNFCRKNTFLKKYFREINNQGIFNRIEWKFWLKKDVECELMTFDKVKQVDKLQLRVILNFSSTLQIINNHTFDDLSDKENQNHEYFGLKVLLNYSLQELETEEKSTKIPTKINYIDTIAFPNINEQNNEQNTAYSYPLSSQKICI</sequence>
<keyword evidence="2" id="KW-1185">Reference proteome</keyword>
<gene>
    <name evidence="1" type="ORF">IQ247_19160</name>
</gene>
<dbReference type="Proteomes" id="UP000620559">
    <property type="component" value="Unassembled WGS sequence"/>
</dbReference>
<evidence type="ECO:0000313" key="1">
    <source>
        <dbReference type="EMBL" id="MBE9214762.1"/>
    </source>
</evidence>
<proteinExistence type="predicted"/>
<protein>
    <submittedName>
        <fullName evidence="1">Uncharacterized protein</fullName>
    </submittedName>
</protein>
<comment type="caution">
    <text evidence="1">The sequence shown here is derived from an EMBL/GenBank/DDBJ whole genome shotgun (WGS) entry which is preliminary data.</text>
</comment>
<evidence type="ECO:0000313" key="2">
    <source>
        <dbReference type="Proteomes" id="UP000620559"/>
    </source>
</evidence>
<accession>A0A8J7K2V4</accession>
<dbReference type="AlphaFoldDB" id="A0A8J7K2V4"/>
<reference evidence="1" key="1">
    <citation type="submission" date="2020-10" db="EMBL/GenBank/DDBJ databases">
        <authorList>
            <person name="Castelo-Branco R."/>
            <person name="Eusebio N."/>
            <person name="Adriana R."/>
            <person name="Vieira A."/>
            <person name="Brugerolle De Fraissinette N."/>
            <person name="Rezende De Castro R."/>
            <person name="Schneider M.P."/>
            <person name="Vasconcelos V."/>
            <person name="Leao P.N."/>
        </authorList>
    </citation>
    <scope>NUCLEOTIDE SEQUENCE</scope>
    <source>
        <strain evidence="1">LEGE 06105</strain>
    </source>
</reference>
<organism evidence="1 2">
    <name type="scientific">Plectonema cf. radiosum LEGE 06105</name>
    <dbReference type="NCBI Taxonomy" id="945769"/>
    <lineage>
        <taxon>Bacteria</taxon>
        <taxon>Bacillati</taxon>
        <taxon>Cyanobacteriota</taxon>
        <taxon>Cyanophyceae</taxon>
        <taxon>Oscillatoriophycideae</taxon>
        <taxon>Oscillatoriales</taxon>
        <taxon>Microcoleaceae</taxon>
        <taxon>Plectonema</taxon>
    </lineage>
</organism>